<dbReference type="Pfam" id="PF20613">
    <property type="entry name" value="HipA_2"/>
    <property type="match status" value="1"/>
</dbReference>
<name>A0A1E3X4N1_9BACT</name>
<dbReference type="AlphaFoldDB" id="A0A1E3X4N1"/>
<feature type="domain" description="HipA-like kinase" evidence="1">
    <location>
        <begin position="13"/>
        <end position="91"/>
    </location>
</feature>
<organism evidence="2 3">
    <name type="scientific">Candidatus Scalindua rubra</name>
    <dbReference type="NCBI Taxonomy" id="1872076"/>
    <lineage>
        <taxon>Bacteria</taxon>
        <taxon>Pseudomonadati</taxon>
        <taxon>Planctomycetota</taxon>
        <taxon>Candidatus Brocadiia</taxon>
        <taxon>Candidatus Brocadiales</taxon>
        <taxon>Candidatus Scalinduaceae</taxon>
        <taxon>Candidatus Scalindua</taxon>
    </lineage>
</organism>
<comment type="caution">
    <text evidence="2">The sequence shown here is derived from an EMBL/GenBank/DDBJ whole genome shotgun (WGS) entry which is preliminary data.</text>
</comment>
<gene>
    <name evidence="2" type="ORF">SCARUB_04315</name>
</gene>
<accession>A0A1E3X4N1</accession>
<evidence type="ECO:0000313" key="2">
    <source>
        <dbReference type="EMBL" id="ODS30567.1"/>
    </source>
</evidence>
<dbReference type="Proteomes" id="UP000094056">
    <property type="component" value="Unassembled WGS sequence"/>
</dbReference>
<dbReference type="InterPro" id="IPR046748">
    <property type="entry name" value="HipA_2"/>
</dbReference>
<evidence type="ECO:0000313" key="3">
    <source>
        <dbReference type="Proteomes" id="UP000094056"/>
    </source>
</evidence>
<protein>
    <recommendedName>
        <fullName evidence="1">HipA-like kinase domain-containing protein</fullName>
    </recommendedName>
</protein>
<proteinExistence type="predicted"/>
<evidence type="ECO:0000259" key="1">
    <source>
        <dbReference type="Pfam" id="PF20613"/>
    </source>
</evidence>
<reference evidence="2 3" key="1">
    <citation type="submission" date="2016-07" db="EMBL/GenBank/DDBJ databases">
        <title>Draft genome of Scalindua rubra, obtained from a brine-seawater interface in the Red Sea, sheds light on salt adaptation in anammox bacteria.</title>
        <authorList>
            <person name="Speth D.R."/>
            <person name="Lagkouvardos I."/>
            <person name="Wang Y."/>
            <person name="Qian P.-Y."/>
            <person name="Dutilh B.E."/>
            <person name="Jetten M.S."/>
        </authorList>
    </citation>
    <scope>NUCLEOTIDE SEQUENCE [LARGE SCALE GENOMIC DNA]</scope>
    <source>
        <strain evidence="2">BSI-1</strain>
    </source>
</reference>
<dbReference type="EMBL" id="MAYW01000206">
    <property type="protein sequence ID" value="ODS30567.1"/>
    <property type="molecule type" value="Genomic_DNA"/>
</dbReference>
<sequence>MIEAKKFVGIISQYGSSIPFSIICGNRKKWVVKAKKIGKNSKRLLSEYLSGILAKEIGLSRPNVELVRISNNIFEELRQMTDVFDVSCSFGVAIEYFEGLVPVLPPPNVELSSPDLPKRNKEYLSGQLFDEKSFDQFYGLNVFSEWILLRDYHKYSNLQKTNNNEVIFLDFDMAFRSNGDDFELPTHYDYVKMISLQAPFLEGIITQKEKFVAWFNKLELLEKNKLSDKILEIPNCWGVPDNYTDSLLNFLFDHRKEFVEQFLKAFEFREETSEFD</sequence>